<dbReference type="AlphaFoldDB" id="A0A5C5VQ12"/>
<evidence type="ECO:0000313" key="2">
    <source>
        <dbReference type="Proteomes" id="UP000318995"/>
    </source>
</evidence>
<dbReference type="EMBL" id="SJPH01000012">
    <property type="protein sequence ID" value="TWT40237.1"/>
    <property type="molecule type" value="Genomic_DNA"/>
</dbReference>
<reference evidence="1 2" key="1">
    <citation type="submission" date="2019-02" db="EMBL/GenBank/DDBJ databases">
        <title>Deep-cultivation of Planctomycetes and their phenomic and genomic characterization uncovers novel biology.</title>
        <authorList>
            <person name="Wiegand S."/>
            <person name="Jogler M."/>
            <person name="Boedeker C."/>
            <person name="Pinto D."/>
            <person name="Vollmers J."/>
            <person name="Rivas-Marin E."/>
            <person name="Kohn T."/>
            <person name="Peeters S.H."/>
            <person name="Heuer A."/>
            <person name="Rast P."/>
            <person name="Oberbeckmann S."/>
            <person name="Bunk B."/>
            <person name="Jeske O."/>
            <person name="Meyerdierks A."/>
            <person name="Storesund J.E."/>
            <person name="Kallscheuer N."/>
            <person name="Luecker S."/>
            <person name="Lage O.M."/>
            <person name="Pohl T."/>
            <person name="Merkel B.J."/>
            <person name="Hornburger P."/>
            <person name="Mueller R.-W."/>
            <person name="Bruemmer F."/>
            <person name="Labrenz M."/>
            <person name="Spormann A.M."/>
            <person name="Op Den Camp H."/>
            <person name="Overmann J."/>
            <person name="Amann R."/>
            <person name="Jetten M.S.M."/>
            <person name="Mascher T."/>
            <person name="Medema M.H."/>
            <person name="Devos D.P."/>
            <person name="Kaster A.-K."/>
            <person name="Ovreas L."/>
            <person name="Rohde M."/>
            <person name="Galperin M.Y."/>
            <person name="Jogler C."/>
        </authorList>
    </citation>
    <scope>NUCLEOTIDE SEQUENCE [LARGE SCALE GENOMIC DNA]</scope>
    <source>
        <strain evidence="1 2">Pla111</strain>
    </source>
</reference>
<dbReference type="RefSeq" id="WP_146575558.1">
    <property type="nucleotide sequence ID" value="NZ_SJPH01000012.1"/>
</dbReference>
<organism evidence="1 2">
    <name type="scientific">Botrimarina hoheduenensis</name>
    <dbReference type="NCBI Taxonomy" id="2528000"/>
    <lineage>
        <taxon>Bacteria</taxon>
        <taxon>Pseudomonadati</taxon>
        <taxon>Planctomycetota</taxon>
        <taxon>Planctomycetia</taxon>
        <taxon>Pirellulales</taxon>
        <taxon>Lacipirellulaceae</taxon>
        <taxon>Botrimarina</taxon>
    </lineage>
</organism>
<comment type="caution">
    <text evidence="1">The sequence shown here is derived from an EMBL/GenBank/DDBJ whole genome shotgun (WGS) entry which is preliminary data.</text>
</comment>
<keyword evidence="2" id="KW-1185">Reference proteome</keyword>
<accession>A0A5C5VQ12</accession>
<name>A0A5C5VQ12_9BACT</name>
<gene>
    <name evidence="1" type="ORF">Pla111_33690</name>
</gene>
<dbReference type="Proteomes" id="UP000318995">
    <property type="component" value="Unassembled WGS sequence"/>
</dbReference>
<evidence type="ECO:0000313" key="1">
    <source>
        <dbReference type="EMBL" id="TWT40237.1"/>
    </source>
</evidence>
<proteinExistence type="predicted"/>
<protein>
    <submittedName>
        <fullName evidence="1">Uncharacterized protein</fullName>
    </submittedName>
</protein>
<dbReference type="OrthoDB" id="269669at2"/>
<sequence>MTDPTLDEPPELWLDRGGRRYAPGEILTGRYRLGGWREAGLQHLELAVLWYTTGQGEEDLAVHDFLRRREATLPRRADESPDMFSTTLPGSPWSYDGQLLKVCWAVRLRGFFAGGKQRVVEEPFWLGPSAEEGTRS</sequence>